<dbReference type="PROSITE" id="PS50206">
    <property type="entry name" value="RHODANESE_3"/>
    <property type="match status" value="1"/>
</dbReference>
<dbReference type="EMBL" id="SLVM01000003">
    <property type="protein sequence ID" value="TCM87133.1"/>
    <property type="molecule type" value="Genomic_DNA"/>
</dbReference>
<accession>A0A4R1Z1R3</accession>
<organism evidence="2 3">
    <name type="scientific">Rhodovulum steppense</name>
    <dbReference type="NCBI Taxonomy" id="540251"/>
    <lineage>
        <taxon>Bacteria</taxon>
        <taxon>Pseudomonadati</taxon>
        <taxon>Pseudomonadota</taxon>
        <taxon>Alphaproteobacteria</taxon>
        <taxon>Rhodobacterales</taxon>
        <taxon>Paracoccaceae</taxon>
        <taxon>Rhodovulum</taxon>
    </lineage>
</organism>
<dbReference type="GO" id="GO:0004792">
    <property type="term" value="F:thiosulfate-cyanide sulfurtransferase activity"/>
    <property type="evidence" value="ECO:0007669"/>
    <property type="project" value="TreeGrafter"/>
</dbReference>
<dbReference type="Proteomes" id="UP000295277">
    <property type="component" value="Unassembled WGS sequence"/>
</dbReference>
<evidence type="ECO:0000259" key="1">
    <source>
        <dbReference type="PROSITE" id="PS50206"/>
    </source>
</evidence>
<dbReference type="SMART" id="SM00450">
    <property type="entry name" value="RHOD"/>
    <property type="match status" value="1"/>
</dbReference>
<gene>
    <name evidence="2" type="ORF">EV216_103211</name>
</gene>
<dbReference type="Pfam" id="PF00581">
    <property type="entry name" value="Rhodanese"/>
    <property type="match status" value="1"/>
</dbReference>
<protein>
    <submittedName>
        <fullName evidence="2">Rhodanese-related sulfurtransferase</fullName>
    </submittedName>
</protein>
<name>A0A4R1Z1R3_9RHOB</name>
<dbReference type="AlphaFoldDB" id="A0A4R1Z1R3"/>
<feature type="domain" description="Rhodanese" evidence="1">
    <location>
        <begin position="76"/>
        <end position="172"/>
    </location>
</feature>
<dbReference type="PANTHER" id="PTHR44086">
    <property type="entry name" value="THIOSULFATE SULFURTRANSFERASE RDL2, MITOCHONDRIAL-RELATED"/>
    <property type="match status" value="1"/>
</dbReference>
<evidence type="ECO:0000313" key="2">
    <source>
        <dbReference type="EMBL" id="TCM87133.1"/>
    </source>
</evidence>
<dbReference type="SUPFAM" id="SSF52821">
    <property type="entry name" value="Rhodanese/Cell cycle control phosphatase"/>
    <property type="match status" value="1"/>
</dbReference>
<evidence type="ECO:0000313" key="3">
    <source>
        <dbReference type="Proteomes" id="UP000295277"/>
    </source>
</evidence>
<dbReference type="Gene3D" id="3.40.250.10">
    <property type="entry name" value="Rhodanese-like domain"/>
    <property type="match status" value="1"/>
</dbReference>
<reference evidence="2 3" key="1">
    <citation type="submission" date="2019-03" db="EMBL/GenBank/DDBJ databases">
        <title>Genomic Encyclopedia of Type Strains, Phase IV (KMG-IV): sequencing the most valuable type-strain genomes for metagenomic binning, comparative biology and taxonomic classification.</title>
        <authorList>
            <person name="Goeker M."/>
        </authorList>
    </citation>
    <scope>NUCLEOTIDE SEQUENCE [LARGE SCALE GENOMIC DNA]</scope>
    <source>
        <strain evidence="2 3">DSM 21153</strain>
    </source>
</reference>
<proteinExistence type="predicted"/>
<dbReference type="CDD" id="cd00158">
    <property type="entry name" value="RHOD"/>
    <property type="match status" value="1"/>
</dbReference>
<comment type="caution">
    <text evidence="2">The sequence shown here is derived from an EMBL/GenBank/DDBJ whole genome shotgun (WGS) entry which is preliminary data.</text>
</comment>
<dbReference type="RefSeq" id="WP_165899128.1">
    <property type="nucleotide sequence ID" value="NZ_SLVM01000003.1"/>
</dbReference>
<dbReference type="InterPro" id="IPR036873">
    <property type="entry name" value="Rhodanese-like_dom_sf"/>
</dbReference>
<keyword evidence="3" id="KW-1185">Reference proteome</keyword>
<dbReference type="InterPro" id="IPR001763">
    <property type="entry name" value="Rhodanese-like_dom"/>
</dbReference>
<sequence>MPVHILLGHLREGAVDRAALLRFISLRVGERGFVRSCGIGHMDGRRREVATMMCKWFGMVCACLVLCAPSGGWASEPVIVDIRTAAEWHATGVIEDAILMTFFAEDGSYDADRFVAALAAEVGPDAPILLVCRSGRRTQAVLPLLEKSGFRHVDHIEGGIRRWRAEGRAVVMPFSDSLARTTGSGRAWR</sequence>
<dbReference type="PANTHER" id="PTHR44086:SF10">
    <property type="entry name" value="THIOSULFATE SULFURTRANSFERASE_RHODANESE-LIKE DOMAIN-CONTAINING PROTEIN 3"/>
    <property type="match status" value="1"/>
</dbReference>
<keyword evidence="2" id="KW-0808">Transferase</keyword>